<comment type="similarity">
    <text evidence="1 5">Belongs to the pseudouridine synthase RluA family.</text>
</comment>
<dbReference type="SMART" id="SM00363">
    <property type="entry name" value="S4"/>
    <property type="match status" value="1"/>
</dbReference>
<dbReference type="Proteomes" id="UP001310692">
    <property type="component" value="Unassembled WGS sequence"/>
</dbReference>
<feature type="domain" description="RNA-binding S4" evidence="6">
    <location>
        <begin position="51"/>
        <end position="116"/>
    </location>
</feature>
<evidence type="ECO:0000256" key="2">
    <source>
        <dbReference type="ARBA" id="ARBA00023235"/>
    </source>
</evidence>
<dbReference type="Pfam" id="PF00849">
    <property type="entry name" value="PseudoU_synth_2"/>
    <property type="match status" value="1"/>
</dbReference>
<dbReference type="SUPFAM" id="SSF55174">
    <property type="entry name" value="Alpha-L RNA-binding motif"/>
    <property type="match status" value="1"/>
</dbReference>
<evidence type="ECO:0000313" key="7">
    <source>
        <dbReference type="EMBL" id="MEE2566358.1"/>
    </source>
</evidence>
<dbReference type="PANTHER" id="PTHR21600">
    <property type="entry name" value="MITOCHONDRIAL RNA PSEUDOURIDINE SYNTHASE"/>
    <property type="match status" value="1"/>
</dbReference>
<dbReference type="NCBIfam" id="TIGR00005">
    <property type="entry name" value="rluA_subfam"/>
    <property type="match status" value="1"/>
</dbReference>
<organism evidence="7 8">
    <name type="scientific">Hyphobacterium marinum</name>
    <dbReference type="NCBI Taxonomy" id="3116574"/>
    <lineage>
        <taxon>Bacteria</taxon>
        <taxon>Pseudomonadati</taxon>
        <taxon>Pseudomonadota</taxon>
        <taxon>Alphaproteobacteria</taxon>
        <taxon>Maricaulales</taxon>
        <taxon>Maricaulaceae</taxon>
        <taxon>Hyphobacterium</taxon>
    </lineage>
</organism>
<comment type="function">
    <text evidence="5">Responsible for synthesis of pseudouridine from uracil.</text>
</comment>
<evidence type="ECO:0000256" key="1">
    <source>
        <dbReference type="ARBA" id="ARBA00010876"/>
    </source>
</evidence>
<keyword evidence="8" id="KW-1185">Reference proteome</keyword>
<keyword evidence="4" id="KW-0694">RNA-binding</keyword>
<dbReference type="InterPro" id="IPR006145">
    <property type="entry name" value="PsdUridine_synth_RsuA/RluA"/>
</dbReference>
<dbReference type="InterPro" id="IPR020103">
    <property type="entry name" value="PsdUridine_synth_cat_dom_sf"/>
</dbReference>
<dbReference type="Gene3D" id="3.10.290.10">
    <property type="entry name" value="RNA-binding S4 domain"/>
    <property type="match status" value="1"/>
</dbReference>
<sequence>MSGTQSISYLGPVFAFAKPGGVDNSIAPLILLAYPNAMPTRTPLTADTPGLRLDRFLADEIAELSRSRIKALIEAGHLTLDGAVLTDPSAKTVAGGRYELTIPDPEPATPTPEDIPLDVLFEDEHLIVIDKKAGMAVHPAAGNWTGTLVHALLHHCAGSLSGIGGVERPGIVHRIDKDTSGILVVAKSDSAHQGLAAQFADHSASRRYVAFVRGAPDPRSGRIETRLARSSGDRKKMAVVRDPDSKTGKHAVTNYLTLATYGRDPGGALGSAMAAKVECRLETGRTHQIRVHMAHIGCPLLGDPVYGRGRAQKLHQIDDGRDFRDFRRQALHAAALGFVHPVTGEALSFETPLPKDMQRLEGFLETL</sequence>
<proteinExistence type="inferred from homology"/>
<comment type="catalytic activity">
    <reaction evidence="3">
        <text>uridine(1911/1915/1917) in 23S rRNA = pseudouridine(1911/1915/1917) in 23S rRNA</text>
        <dbReference type="Rhea" id="RHEA:42524"/>
        <dbReference type="Rhea" id="RHEA-COMP:10097"/>
        <dbReference type="Rhea" id="RHEA-COMP:10098"/>
        <dbReference type="ChEBI" id="CHEBI:65314"/>
        <dbReference type="ChEBI" id="CHEBI:65315"/>
        <dbReference type="EC" id="5.4.99.23"/>
    </reaction>
</comment>
<dbReference type="Pfam" id="PF01479">
    <property type="entry name" value="S4"/>
    <property type="match status" value="1"/>
</dbReference>
<dbReference type="InterPro" id="IPR006224">
    <property type="entry name" value="PsdUridine_synth_RluA-like_CS"/>
</dbReference>
<dbReference type="InterPro" id="IPR050188">
    <property type="entry name" value="RluA_PseudoU_synthase"/>
</dbReference>
<dbReference type="CDD" id="cd02869">
    <property type="entry name" value="PseudoU_synth_RluA_like"/>
    <property type="match status" value="1"/>
</dbReference>
<dbReference type="InterPro" id="IPR002942">
    <property type="entry name" value="S4_RNA-bd"/>
</dbReference>
<gene>
    <name evidence="7" type="ORF">V0U35_06660</name>
</gene>
<dbReference type="PANTHER" id="PTHR21600:SF44">
    <property type="entry name" value="RIBOSOMAL LARGE SUBUNIT PSEUDOURIDINE SYNTHASE D"/>
    <property type="match status" value="1"/>
</dbReference>
<comment type="catalytic activity">
    <reaction evidence="5">
        <text>a uridine in RNA = a pseudouridine in RNA</text>
        <dbReference type="Rhea" id="RHEA:48348"/>
        <dbReference type="Rhea" id="RHEA-COMP:12068"/>
        <dbReference type="Rhea" id="RHEA-COMP:12069"/>
        <dbReference type="ChEBI" id="CHEBI:65314"/>
        <dbReference type="ChEBI" id="CHEBI:65315"/>
    </reaction>
</comment>
<dbReference type="SUPFAM" id="SSF55120">
    <property type="entry name" value="Pseudouridine synthase"/>
    <property type="match status" value="1"/>
</dbReference>
<protein>
    <recommendedName>
        <fullName evidence="5">Pseudouridine synthase</fullName>
        <ecNumber evidence="5">5.4.99.-</ecNumber>
    </recommendedName>
</protein>
<dbReference type="PROSITE" id="PS50889">
    <property type="entry name" value="S4"/>
    <property type="match status" value="1"/>
</dbReference>
<evidence type="ECO:0000259" key="6">
    <source>
        <dbReference type="SMART" id="SM00363"/>
    </source>
</evidence>
<comment type="caution">
    <text evidence="7">The sequence shown here is derived from an EMBL/GenBank/DDBJ whole genome shotgun (WGS) entry which is preliminary data.</text>
</comment>
<dbReference type="Gene3D" id="3.30.2350.10">
    <property type="entry name" value="Pseudouridine synthase"/>
    <property type="match status" value="1"/>
</dbReference>
<reference evidence="7 8" key="1">
    <citation type="submission" date="2024-01" db="EMBL/GenBank/DDBJ databases">
        <title>Hyphobacterium bacterium isolated from marine sediment.</title>
        <authorList>
            <person name="Zhao S."/>
        </authorList>
    </citation>
    <scope>NUCLEOTIDE SEQUENCE [LARGE SCALE GENOMIC DNA]</scope>
    <source>
        <strain evidence="7 8">Y60-23</strain>
    </source>
</reference>
<dbReference type="EC" id="5.4.99.-" evidence="5"/>
<evidence type="ECO:0000256" key="3">
    <source>
        <dbReference type="ARBA" id="ARBA00036882"/>
    </source>
</evidence>
<evidence type="ECO:0000256" key="4">
    <source>
        <dbReference type="PROSITE-ProRule" id="PRU00182"/>
    </source>
</evidence>
<dbReference type="EMBL" id="JAZDRO010000002">
    <property type="protein sequence ID" value="MEE2566358.1"/>
    <property type="molecule type" value="Genomic_DNA"/>
</dbReference>
<name>A0ABU7LXT4_9PROT</name>
<dbReference type="InterPro" id="IPR036986">
    <property type="entry name" value="S4_RNA-bd_sf"/>
</dbReference>
<accession>A0ABU7LXT4</accession>
<evidence type="ECO:0000313" key="8">
    <source>
        <dbReference type="Proteomes" id="UP001310692"/>
    </source>
</evidence>
<keyword evidence="2 5" id="KW-0413">Isomerase</keyword>
<dbReference type="PROSITE" id="PS01129">
    <property type="entry name" value="PSI_RLU"/>
    <property type="match status" value="1"/>
</dbReference>
<dbReference type="InterPro" id="IPR006225">
    <property type="entry name" value="PsdUridine_synth_RluC/D"/>
</dbReference>
<dbReference type="CDD" id="cd00165">
    <property type="entry name" value="S4"/>
    <property type="match status" value="1"/>
</dbReference>
<evidence type="ECO:0000256" key="5">
    <source>
        <dbReference type="RuleBase" id="RU362028"/>
    </source>
</evidence>